<organism evidence="2 3">
    <name type="scientific">Pelosinus baikalensis</name>
    <dbReference type="NCBI Taxonomy" id="2892015"/>
    <lineage>
        <taxon>Bacteria</taxon>
        <taxon>Bacillati</taxon>
        <taxon>Bacillota</taxon>
        <taxon>Negativicutes</taxon>
        <taxon>Selenomonadales</taxon>
        <taxon>Sporomusaceae</taxon>
        <taxon>Pelosinus</taxon>
    </lineage>
</organism>
<dbReference type="EMBL" id="JAJHJB010000065">
    <property type="protein sequence ID" value="MCC5468398.1"/>
    <property type="molecule type" value="Genomic_DNA"/>
</dbReference>
<protein>
    <submittedName>
        <fullName evidence="2">DUF6173 family protein</fullName>
    </submittedName>
</protein>
<proteinExistence type="predicted"/>
<reference evidence="2" key="1">
    <citation type="submission" date="2021-11" db="EMBL/GenBank/DDBJ databases">
        <title>Description of a new species Pelosinus isolated from the bottom sediments of Lake Baikal.</title>
        <authorList>
            <person name="Zakharyuk A."/>
        </authorList>
    </citation>
    <scope>NUCLEOTIDE SEQUENCE</scope>
    <source>
        <strain evidence="2">Bkl1</strain>
    </source>
</reference>
<feature type="region of interest" description="Disordered" evidence="1">
    <location>
        <begin position="117"/>
        <end position="136"/>
    </location>
</feature>
<evidence type="ECO:0000256" key="1">
    <source>
        <dbReference type="SAM" id="MobiDB-lite"/>
    </source>
</evidence>
<dbReference type="Pfam" id="PF19670">
    <property type="entry name" value="DUF6173"/>
    <property type="match status" value="1"/>
</dbReference>
<evidence type="ECO:0000313" key="3">
    <source>
        <dbReference type="Proteomes" id="UP001165492"/>
    </source>
</evidence>
<dbReference type="Proteomes" id="UP001165492">
    <property type="component" value="Unassembled WGS sequence"/>
</dbReference>
<evidence type="ECO:0000313" key="2">
    <source>
        <dbReference type="EMBL" id="MCC5468398.1"/>
    </source>
</evidence>
<comment type="caution">
    <text evidence="2">The sequence shown here is derived from an EMBL/GenBank/DDBJ whole genome shotgun (WGS) entry which is preliminary data.</text>
</comment>
<gene>
    <name evidence="2" type="ORF">LMF89_23970</name>
</gene>
<dbReference type="InterPro" id="IPR046171">
    <property type="entry name" value="DUF6173"/>
</dbReference>
<accession>A0ABS8I160</accession>
<keyword evidence="3" id="KW-1185">Reference proteome</keyword>
<name>A0ABS8I160_9FIRM</name>
<sequence length="136" mass="15545">MEKTFHLANVLNNTPENLSPQETKSLIRDYHHADWMCERIIGTINDFEAELPDDMQAGGRLVSFGQTVQFSINDVSYWNPDMIVFYGTLPTGEPVRLVQHSSQLSLLLVALKRSNPKEPRRKIGFHSEDQSEQTDD</sequence>